<dbReference type="AlphaFoldDB" id="A0A6M3ITB6"/>
<protein>
    <recommendedName>
        <fullName evidence="3">Glycosyltransferase</fullName>
    </recommendedName>
</protein>
<organism evidence="1">
    <name type="scientific">viral metagenome</name>
    <dbReference type="NCBI Taxonomy" id="1070528"/>
    <lineage>
        <taxon>unclassified sequences</taxon>
        <taxon>metagenomes</taxon>
        <taxon>organismal metagenomes</taxon>
    </lineage>
</organism>
<name>A0A6M3ITB6_9ZZZZ</name>
<dbReference type="SUPFAM" id="SSF53448">
    <property type="entry name" value="Nucleotide-diphospho-sugar transferases"/>
    <property type="match status" value="1"/>
</dbReference>
<evidence type="ECO:0008006" key="3">
    <source>
        <dbReference type="Google" id="ProtNLM"/>
    </source>
</evidence>
<dbReference type="EMBL" id="MT143874">
    <property type="protein sequence ID" value="QJB04175.1"/>
    <property type="molecule type" value="Genomic_DNA"/>
</dbReference>
<gene>
    <name evidence="2" type="ORF">MM171B00430_0024</name>
    <name evidence="1" type="ORF">MM415B01060_0008</name>
</gene>
<reference evidence="1" key="1">
    <citation type="submission" date="2020-03" db="EMBL/GenBank/DDBJ databases">
        <title>The deep terrestrial virosphere.</title>
        <authorList>
            <person name="Holmfeldt K."/>
            <person name="Nilsson E."/>
            <person name="Simone D."/>
            <person name="Lopez-Fernandez M."/>
            <person name="Wu X."/>
            <person name="de Brujin I."/>
            <person name="Lundin D."/>
            <person name="Andersson A."/>
            <person name="Bertilsson S."/>
            <person name="Dopson M."/>
        </authorList>
    </citation>
    <scope>NUCLEOTIDE SEQUENCE</scope>
    <source>
        <strain evidence="2">MM171B00430</strain>
        <strain evidence="1">MM415B01060</strain>
    </source>
</reference>
<dbReference type="EMBL" id="MT141419">
    <property type="protein sequence ID" value="QJA60733.1"/>
    <property type="molecule type" value="Genomic_DNA"/>
</dbReference>
<dbReference type="Gene3D" id="3.90.550.10">
    <property type="entry name" value="Spore Coat Polysaccharide Biosynthesis Protein SpsA, Chain A"/>
    <property type="match status" value="1"/>
</dbReference>
<dbReference type="InterPro" id="IPR029044">
    <property type="entry name" value="Nucleotide-diphossugar_trans"/>
</dbReference>
<proteinExistence type="predicted"/>
<evidence type="ECO:0000313" key="2">
    <source>
        <dbReference type="EMBL" id="QJB04175.1"/>
    </source>
</evidence>
<evidence type="ECO:0000313" key="1">
    <source>
        <dbReference type="EMBL" id="QJA60733.1"/>
    </source>
</evidence>
<sequence>MWAKNVGIRRAKGDFVLCTNADLIFGNEMIAWLAQGDFVEAAYYRATRHDLSEKIIPDGDVDYRLYFCRRHVIRINDSKKGLHSNACGDFMLMAREHWHACRGYPELPLWSIFVDGLLLHAAYASGLEEVRLEYPFYHIAHDLAWTNSEELGKRYPILDRQTEYNPWVNKMLAEKRTINPNGANWGFSLEELDEIAV</sequence>
<accession>A0A6M3ITB6</accession>